<dbReference type="InterPro" id="IPR027396">
    <property type="entry name" value="DsrEFH-like"/>
</dbReference>
<gene>
    <name evidence="2" type="ORF">AOPFMNJM_0609</name>
</gene>
<feature type="signal peptide" evidence="1">
    <location>
        <begin position="1"/>
        <end position="23"/>
    </location>
</feature>
<feature type="chain" id="PRO_5047403930" description="DsrE/DsrF-like family protein" evidence="1">
    <location>
        <begin position="24"/>
        <end position="154"/>
    </location>
</feature>
<dbReference type="EMBL" id="BPQR01000010">
    <property type="protein sequence ID" value="GJE05311.1"/>
    <property type="molecule type" value="Genomic_DNA"/>
</dbReference>
<dbReference type="PANTHER" id="PTHR37691">
    <property type="entry name" value="BLR3518 PROTEIN"/>
    <property type="match status" value="1"/>
</dbReference>
<evidence type="ECO:0000313" key="3">
    <source>
        <dbReference type="Proteomes" id="UP001055102"/>
    </source>
</evidence>
<dbReference type="Pfam" id="PF02635">
    <property type="entry name" value="DsrE"/>
    <property type="match status" value="1"/>
</dbReference>
<proteinExistence type="predicted"/>
<dbReference type="Gene3D" id="3.40.1260.10">
    <property type="entry name" value="DsrEFH-like"/>
    <property type="match status" value="1"/>
</dbReference>
<name>A0ABQ4SSN6_9HYPH</name>
<evidence type="ECO:0000256" key="1">
    <source>
        <dbReference type="SAM" id="SignalP"/>
    </source>
</evidence>
<accession>A0ABQ4SSN6</accession>
<sequence>MIPSRLLTAVLLMLGLGLGNALAAGEAAPGYYTPQKVVYHNDGAPPDNGAYFKRLLGNIRNHVEALGRDKVEIRVVDHGDGLVLFQMAKEDRDLAGRIEALKGMGVRFLICNNTLTERKIDWHGLYGVKEEDIVPSGVAELARLQGLGFTYIHP</sequence>
<evidence type="ECO:0008006" key="4">
    <source>
        <dbReference type="Google" id="ProtNLM"/>
    </source>
</evidence>
<dbReference type="PANTHER" id="PTHR37691:SF1">
    <property type="entry name" value="BLR3518 PROTEIN"/>
    <property type="match status" value="1"/>
</dbReference>
<dbReference type="SUPFAM" id="SSF75169">
    <property type="entry name" value="DsrEFH-like"/>
    <property type="match status" value="1"/>
</dbReference>
<protein>
    <recommendedName>
        <fullName evidence="4">DsrE/DsrF-like family protein</fullName>
    </recommendedName>
</protein>
<comment type="caution">
    <text evidence="2">The sequence shown here is derived from an EMBL/GenBank/DDBJ whole genome shotgun (WGS) entry which is preliminary data.</text>
</comment>
<keyword evidence="1" id="KW-0732">Signal</keyword>
<dbReference type="InterPro" id="IPR003787">
    <property type="entry name" value="Sulphur_relay_DsrE/F-like"/>
</dbReference>
<reference evidence="2" key="2">
    <citation type="submission" date="2021-08" db="EMBL/GenBank/DDBJ databases">
        <authorList>
            <person name="Tani A."/>
            <person name="Ola A."/>
            <person name="Ogura Y."/>
            <person name="Katsura K."/>
            <person name="Hayashi T."/>
        </authorList>
    </citation>
    <scope>NUCLEOTIDE SEQUENCE</scope>
    <source>
        <strain evidence="2">LMG 23639</strain>
    </source>
</reference>
<organism evidence="2 3">
    <name type="scientific">Methylobacterium jeotgali</name>
    <dbReference type="NCBI Taxonomy" id="381630"/>
    <lineage>
        <taxon>Bacteria</taxon>
        <taxon>Pseudomonadati</taxon>
        <taxon>Pseudomonadota</taxon>
        <taxon>Alphaproteobacteria</taxon>
        <taxon>Hyphomicrobiales</taxon>
        <taxon>Methylobacteriaceae</taxon>
        <taxon>Methylobacterium</taxon>
    </lineage>
</organism>
<keyword evidence="3" id="KW-1185">Reference proteome</keyword>
<reference evidence="2" key="1">
    <citation type="journal article" date="2021" name="Front. Microbiol.">
        <title>Comprehensive Comparative Genomics and Phenotyping of Methylobacterium Species.</title>
        <authorList>
            <person name="Alessa O."/>
            <person name="Ogura Y."/>
            <person name="Fujitani Y."/>
            <person name="Takami H."/>
            <person name="Hayashi T."/>
            <person name="Sahin N."/>
            <person name="Tani A."/>
        </authorList>
    </citation>
    <scope>NUCLEOTIDE SEQUENCE</scope>
    <source>
        <strain evidence="2">LMG 23639</strain>
    </source>
</reference>
<dbReference type="Proteomes" id="UP001055102">
    <property type="component" value="Unassembled WGS sequence"/>
</dbReference>
<dbReference type="RefSeq" id="WP_238274000.1">
    <property type="nucleotide sequence ID" value="NZ_BPQR01000010.1"/>
</dbReference>
<evidence type="ECO:0000313" key="2">
    <source>
        <dbReference type="EMBL" id="GJE05311.1"/>
    </source>
</evidence>